<keyword evidence="3" id="KW-1185">Reference proteome</keyword>
<dbReference type="EnsemblPlants" id="Ma06_t06490.1">
    <property type="protein sequence ID" value="Ma06_p06490.1"/>
    <property type="gene ID" value="Ma06_g06490"/>
</dbReference>
<dbReference type="Proteomes" id="UP000012960">
    <property type="component" value="Unplaced"/>
</dbReference>
<proteinExistence type="predicted"/>
<evidence type="ECO:0000313" key="3">
    <source>
        <dbReference type="Proteomes" id="UP000012960"/>
    </source>
</evidence>
<dbReference type="InParanoid" id="A0A804JDB9"/>
<dbReference type="Gramene" id="Ma06_t06490.1">
    <property type="protein sequence ID" value="Ma06_p06490.1"/>
    <property type="gene ID" value="Ma06_g06490"/>
</dbReference>
<name>A0A804JDB9_MUSAM</name>
<reference evidence="2" key="2">
    <citation type="submission" date="2021-05" db="UniProtKB">
        <authorList>
            <consortium name="EnsemblPlants"/>
        </authorList>
    </citation>
    <scope>IDENTIFICATION</scope>
    <source>
        <strain evidence="2">subsp. malaccensis</strain>
    </source>
</reference>
<protein>
    <submittedName>
        <fullName evidence="1">(wild Malaysian banana) hypothetical protein</fullName>
    </submittedName>
</protein>
<sequence>MMTSFRSNAENLGLHGVHIENSVYTLKMRMDESCKVTSRTKLSSEAAKSYMVISDDEYYPGASYSLYGILDNLHVAVPRQRRGGS</sequence>
<organism evidence="2 3">
    <name type="scientific">Musa acuminata subsp. malaccensis</name>
    <name type="common">Wild banana</name>
    <name type="synonym">Musa malaccensis</name>
    <dbReference type="NCBI Taxonomy" id="214687"/>
    <lineage>
        <taxon>Eukaryota</taxon>
        <taxon>Viridiplantae</taxon>
        <taxon>Streptophyta</taxon>
        <taxon>Embryophyta</taxon>
        <taxon>Tracheophyta</taxon>
        <taxon>Spermatophyta</taxon>
        <taxon>Magnoliopsida</taxon>
        <taxon>Liliopsida</taxon>
        <taxon>Zingiberales</taxon>
        <taxon>Musaceae</taxon>
        <taxon>Musa</taxon>
    </lineage>
</organism>
<dbReference type="EMBL" id="HG996471">
    <property type="protein sequence ID" value="CAG1845467.1"/>
    <property type="molecule type" value="Genomic_DNA"/>
</dbReference>
<dbReference type="AlphaFoldDB" id="A0A804JDB9"/>
<accession>A0A804JDB9</accession>
<evidence type="ECO:0000313" key="1">
    <source>
        <dbReference type="EMBL" id="CAG1845467.1"/>
    </source>
</evidence>
<reference evidence="1" key="1">
    <citation type="submission" date="2021-03" db="EMBL/GenBank/DDBJ databases">
        <authorList>
            <consortium name="Genoscope - CEA"/>
            <person name="William W."/>
        </authorList>
    </citation>
    <scope>NUCLEOTIDE SEQUENCE</scope>
    <source>
        <strain evidence="1">Doubled-haploid Pahang</strain>
    </source>
</reference>
<evidence type="ECO:0000313" key="2">
    <source>
        <dbReference type="EnsemblPlants" id="Ma06_p06490.1"/>
    </source>
</evidence>
<gene>
    <name evidence="1" type="ORF">GSMUA_152620.1</name>
</gene>